<protein>
    <submittedName>
        <fullName evidence="1">Uncharacterized protein</fullName>
    </submittedName>
</protein>
<keyword evidence="2" id="KW-1185">Reference proteome</keyword>
<dbReference type="RefSeq" id="WP_015202530.1">
    <property type="nucleotide sequence ID" value="NC_019753.1"/>
</dbReference>
<name>K9VXY6_9CYAN</name>
<dbReference type="eggNOG" id="ENOG5032H0B">
    <property type="taxonomic scope" value="Bacteria"/>
</dbReference>
<proteinExistence type="predicted"/>
<dbReference type="HOGENOM" id="CLU_1275931_0_0_3"/>
<reference evidence="1 2" key="1">
    <citation type="submission" date="2012-06" db="EMBL/GenBank/DDBJ databases">
        <title>Finished chromosome of genome of Crinalium epipsammum PCC 9333.</title>
        <authorList>
            <consortium name="US DOE Joint Genome Institute"/>
            <person name="Gugger M."/>
            <person name="Coursin T."/>
            <person name="Rippka R."/>
            <person name="Tandeau De Marsac N."/>
            <person name="Huntemann M."/>
            <person name="Wei C.-L."/>
            <person name="Han J."/>
            <person name="Detter J.C."/>
            <person name="Han C."/>
            <person name="Tapia R."/>
            <person name="Davenport K."/>
            <person name="Daligault H."/>
            <person name="Erkkila T."/>
            <person name="Gu W."/>
            <person name="Munk A.C.C."/>
            <person name="Teshima H."/>
            <person name="Xu Y."/>
            <person name="Chain P."/>
            <person name="Chen A."/>
            <person name="Krypides N."/>
            <person name="Mavromatis K."/>
            <person name="Markowitz V."/>
            <person name="Szeto E."/>
            <person name="Ivanova N."/>
            <person name="Mikhailova N."/>
            <person name="Ovchinnikova G."/>
            <person name="Pagani I."/>
            <person name="Pati A."/>
            <person name="Goodwin L."/>
            <person name="Peters L."/>
            <person name="Pitluck S."/>
            <person name="Woyke T."/>
            <person name="Kerfeld C."/>
        </authorList>
    </citation>
    <scope>NUCLEOTIDE SEQUENCE [LARGE SCALE GENOMIC DNA]</scope>
    <source>
        <strain evidence="1 2">PCC 9333</strain>
    </source>
</reference>
<dbReference type="Proteomes" id="UP000010472">
    <property type="component" value="Chromosome"/>
</dbReference>
<dbReference type="OrthoDB" id="531701at2"/>
<dbReference type="EMBL" id="CP003620">
    <property type="protein sequence ID" value="AFZ12409.1"/>
    <property type="molecule type" value="Genomic_DNA"/>
</dbReference>
<accession>K9VXY6</accession>
<dbReference type="AlphaFoldDB" id="K9VXY6"/>
<evidence type="ECO:0000313" key="2">
    <source>
        <dbReference type="Proteomes" id="UP000010472"/>
    </source>
</evidence>
<gene>
    <name evidence="1" type="ORF">Cri9333_1517</name>
</gene>
<organism evidence="1 2">
    <name type="scientific">Crinalium epipsammum PCC 9333</name>
    <dbReference type="NCBI Taxonomy" id="1173022"/>
    <lineage>
        <taxon>Bacteria</taxon>
        <taxon>Bacillati</taxon>
        <taxon>Cyanobacteriota</taxon>
        <taxon>Cyanophyceae</taxon>
        <taxon>Gomontiellales</taxon>
        <taxon>Gomontiellaceae</taxon>
        <taxon>Crinalium</taxon>
    </lineage>
</organism>
<dbReference type="KEGG" id="cep:Cri9333_1517"/>
<sequence length="216" mass="22395">MNNVVSASLVEKSPDSHLNQLSARAACRRLIASGLSIRTASAISRQLMVASLSVGAVATFSPSAVADTTNTIRLSGTVQQVLDVSAKELTIEVPLDYSAISNLNVGSVTVRSNASNGYKLTVTSANNGVLKKTDSSNSSSTPYTLSYDGAAAVSLSGTAETPLVVENKTSTNTDLKACATSAGCSRSLTINVKESDANNRPAGLYRDTLMFNIIAN</sequence>
<evidence type="ECO:0000313" key="1">
    <source>
        <dbReference type="EMBL" id="AFZ12409.1"/>
    </source>
</evidence>